<feature type="compositionally biased region" description="Low complexity" evidence="1">
    <location>
        <begin position="292"/>
        <end position="302"/>
    </location>
</feature>
<reference evidence="3" key="1">
    <citation type="submission" date="2022-12" db="EMBL/GenBank/DDBJ databases">
        <authorList>
            <person name="Petersen C."/>
        </authorList>
    </citation>
    <scope>NUCLEOTIDE SEQUENCE</scope>
    <source>
        <strain evidence="3">IBT 35675</strain>
    </source>
</reference>
<dbReference type="Gene3D" id="1.20.1280.50">
    <property type="match status" value="1"/>
</dbReference>
<dbReference type="AlphaFoldDB" id="A0A9W9QR71"/>
<evidence type="ECO:0000313" key="3">
    <source>
        <dbReference type="EMBL" id="KAJ5342702.1"/>
    </source>
</evidence>
<proteinExistence type="predicted"/>
<dbReference type="Pfam" id="PF12937">
    <property type="entry name" value="F-box-like"/>
    <property type="match status" value="1"/>
</dbReference>
<dbReference type="CDD" id="cd09917">
    <property type="entry name" value="F-box_SF"/>
    <property type="match status" value="1"/>
</dbReference>
<reference evidence="3" key="2">
    <citation type="journal article" date="2023" name="IMA Fungus">
        <title>Comparative genomic study of the Penicillium genus elucidates a diverse pangenome and 15 lateral gene transfer events.</title>
        <authorList>
            <person name="Petersen C."/>
            <person name="Sorensen T."/>
            <person name="Nielsen M.R."/>
            <person name="Sondergaard T.E."/>
            <person name="Sorensen J.L."/>
            <person name="Fitzpatrick D.A."/>
            <person name="Frisvad J.C."/>
            <person name="Nielsen K.L."/>
        </authorList>
    </citation>
    <scope>NUCLEOTIDE SEQUENCE</scope>
    <source>
        <strain evidence="3">IBT 35675</strain>
    </source>
</reference>
<dbReference type="SMART" id="SM00256">
    <property type="entry name" value="FBOX"/>
    <property type="match status" value="1"/>
</dbReference>
<sequence length="493" mass="56726">MSKSQSHDFAYLPSDIFWMILGYLGTTDIVRSRRVSRAWNAALSNPAMLAPILKREFPWTTEAKQLSKSSDSQCHASALEMFDQVASRYFHLEQAKPRSIQKYQLCDAFGSTKEHEWYQVKPWDTHSSHNMGVIGKICTEALWTVEDRLVVYPSAQHRCLVLMDLETDRQFMIPFIISGKVVRRVRLAKRLLIVEWAESKAFHWLNESDGVHRHFASSFDVSQSANDGWNIIPRNEWKIMFLGHPLSERDRFFSSHNNTHYVIYTWQPNRSLYTADDDAPIESMFVWDISSQSSYRPSSDPSGRLRDDAPDGSPHIVSRFSFRDLEFFGIRQRGCPSMQRLRVTDDSQAIEITESRVPSSGYSETMLLPELISTSIPVNGHGPHWRRKFPGVLPPYRGNCGLNAEPIRCNGMTIDQWFPITCHITDNGAVDFRLTFDFTGYHGTDNLTIKTPRSTFTDGKSMDFISKGKIAGCERYIVGENRNRQLVIYHFDR</sequence>
<organism evidence="3 4">
    <name type="scientific">Penicillium brevicompactum</name>
    <dbReference type="NCBI Taxonomy" id="5074"/>
    <lineage>
        <taxon>Eukaryota</taxon>
        <taxon>Fungi</taxon>
        <taxon>Dikarya</taxon>
        <taxon>Ascomycota</taxon>
        <taxon>Pezizomycotina</taxon>
        <taxon>Eurotiomycetes</taxon>
        <taxon>Eurotiomycetidae</taxon>
        <taxon>Eurotiales</taxon>
        <taxon>Aspergillaceae</taxon>
        <taxon>Penicillium</taxon>
    </lineage>
</organism>
<gene>
    <name evidence="3" type="ORF">N7541_011826</name>
</gene>
<accession>A0A9W9QR71</accession>
<feature type="domain" description="F-box" evidence="2">
    <location>
        <begin position="6"/>
        <end position="52"/>
    </location>
</feature>
<keyword evidence="4" id="KW-1185">Reference proteome</keyword>
<dbReference type="InterPro" id="IPR036047">
    <property type="entry name" value="F-box-like_dom_sf"/>
</dbReference>
<comment type="caution">
    <text evidence="3">The sequence shown here is derived from an EMBL/GenBank/DDBJ whole genome shotgun (WGS) entry which is preliminary data.</text>
</comment>
<feature type="region of interest" description="Disordered" evidence="1">
    <location>
        <begin position="292"/>
        <end position="312"/>
    </location>
</feature>
<dbReference type="Proteomes" id="UP001148299">
    <property type="component" value="Unassembled WGS sequence"/>
</dbReference>
<dbReference type="PROSITE" id="PS50181">
    <property type="entry name" value="FBOX"/>
    <property type="match status" value="1"/>
</dbReference>
<evidence type="ECO:0000313" key="4">
    <source>
        <dbReference type="Proteomes" id="UP001148299"/>
    </source>
</evidence>
<evidence type="ECO:0000259" key="2">
    <source>
        <dbReference type="PROSITE" id="PS50181"/>
    </source>
</evidence>
<protein>
    <recommendedName>
        <fullName evidence="2">F-box domain-containing protein</fullName>
    </recommendedName>
</protein>
<evidence type="ECO:0000256" key="1">
    <source>
        <dbReference type="SAM" id="MobiDB-lite"/>
    </source>
</evidence>
<dbReference type="EMBL" id="JAPZBR010000008">
    <property type="protein sequence ID" value="KAJ5342702.1"/>
    <property type="molecule type" value="Genomic_DNA"/>
</dbReference>
<name>A0A9W9QR71_PENBR</name>
<dbReference type="SUPFAM" id="SSF81383">
    <property type="entry name" value="F-box domain"/>
    <property type="match status" value="1"/>
</dbReference>
<dbReference type="InterPro" id="IPR001810">
    <property type="entry name" value="F-box_dom"/>
</dbReference>